<dbReference type="PANTHER" id="PTHR43086:SF2">
    <property type="entry name" value="HYDROXYSTEROID DEHYDROGENASE-LIKE PROTEIN 1"/>
    <property type="match status" value="1"/>
</dbReference>
<dbReference type="GeneID" id="90071628"/>
<keyword evidence="10 12" id="KW-0472">Membrane</keyword>
<dbReference type="InterPro" id="IPR002347">
    <property type="entry name" value="SDR_fam"/>
</dbReference>
<evidence type="ECO:0000256" key="7">
    <source>
        <dbReference type="ARBA" id="ARBA00022989"/>
    </source>
</evidence>
<keyword evidence="11 12" id="KW-0275">Fatty acid biosynthesis</keyword>
<dbReference type="Pfam" id="PF00106">
    <property type="entry name" value="adh_short"/>
    <property type="match status" value="1"/>
</dbReference>
<comment type="catalytic activity">
    <reaction evidence="12">
        <text>a very-long-chain (3R)-3-hydroxyacyl-CoA + NADP(+) = a very-long-chain 3-oxoacyl-CoA + NADPH + H(+)</text>
        <dbReference type="Rhea" id="RHEA:48680"/>
        <dbReference type="ChEBI" id="CHEBI:15378"/>
        <dbReference type="ChEBI" id="CHEBI:57783"/>
        <dbReference type="ChEBI" id="CHEBI:58349"/>
        <dbReference type="ChEBI" id="CHEBI:85440"/>
        <dbReference type="ChEBI" id="CHEBI:90725"/>
        <dbReference type="EC" id="1.1.1.330"/>
    </reaction>
</comment>
<dbReference type="PROSITE" id="PS00061">
    <property type="entry name" value="ADH_SHORT"/>
    <property type="match status" value="1"/>
</dbReference>
<name>A0AAV5QG51_9ASCO</name>
<dbReference type="SUPFAM" id="SSF51735">
    <property type="entry name" value="NAD(P)-binding Rossmann-fold domains"/>
    <property type="match status" value="1"/>
</dbReference>
<sequence>MTFFSSLSNAATVYPCLNYVYYVAFALGLAKLTTVSLSFASLLLDLFVVAKTDFAPYGSKNHTWAIVTGASDGLGKEFAYQLAKKGFNVLLVSRTPSTLQQLSEEIATKYSVKSLFYAMDFSDATALDTNIAGLQKLINDEKLPVSVLINNVGKSHSIPVPFSLTTKDELTDIITINNLATLKFTQAVIPTLDSTVHDSKLSKKSLILTVGSFSGLLPTPMLATYSGSKAFLQNWSVSLAAELKPRNIDVYVVLAYLITSKMSKIRRSSASIPTPKQFVTSTLNNFQKRCGAQERFMTVTPYWSHALMHWAIESTVGVYSSVANKLNYNMHVSIRNRALKKAAKKAKST</sequence>
<dbReference type="GO" id="GO:0005789">
    <property type="term" value="C:endoplasmic reticulum membrane"/>
    <property type="evidence" value="ECO:0007669"/>
    <property type="project" value="UniProtKB-SubCell"/>
</dbReference>
<comment type="function">
    <text evidence="12">Component of the microsomal membrane bound fatty acid elongation system, which produces the 26-carbon very long-chain fatty acids (VLCFA) from palmitate. Catalyzes the reduction of the 3-ketoacyl-CoA intermediate that is formed in each cycle of fatty acid elongation. VLCFAs serve as precursors for ceramide and sphingolipids.</text>
</comment>
<keyword evidence="4 12" id="KW-0256">Endoplasmic reticulum</keyword>
<keyword evidence="7 12" id="KW-1133">Transmembrane helix</keyword>
<protein>
    <recommendedName>
        <fullName evidence="12">Very-long-chain 3-oxoacyl-CoA reductase</fullName>
        <ecNumber evidence="12">1.1.1.330</ecNumber>
    </recommendedName>
    <alternativeName>
        <fullName evidence="12">3-ketoacyl-CoA reductase</fullName>
        <shortName evidence="12">3-ketoreductase</shortName>
        <shortName evidence="12">KAR</shortName>
    </alternativeName>
    <alternativeName>
        <fullName evidence="12">Microsomal beta-keto-reductase</fullName>
    </alternativeName>
</protein>
<evidence type="ECO:0000313" key="14">
    <source>
        <dbReference type="EMBL" id="GMM33649.1"/>
    </source>
</evidence>
<keyword evidence="2 12" id="KW-0444">Lipid biosynthesis</keyword>
<dbReference type="InterPro" id="IPR020904">
    <property type="entry name" value="Sc_DH/Rdtase_CS"/>
</dbReference>
<dbReference type="HAMAP" id="MF_03107">
    <property type="entry name" value="3_ketoreductase"/>
    <property type="match status" value="1"/>
</dbReference>
<comment type="subcellular location">
    <subcellularLocation>
        <location evidence="12">Endoplasmic reticulum membrane</location>
        <topology evidence="12">Single-pass membrane protein</topology>
    </subcellularLocation>
</comment>
<comment type="similarity">
    <text evidence="12">Belongs to the short-chain dehydrogenases/reductases (SDR) family.</text>
</comment>
<comment type="caution">
    <text evidence="14">The sequence shown here is derived from an EMBL/GenBank/DDBJ whole genome shotgun (WGS) entry which is preliminary data.</text>
</comment>
<dbReference type="Proteomes" id="UP001360560">
    <property type="component" value="Unassembled WGS sequence"/>
</dbReference>
<evidence type="ECO:0000313" key="15">
    <source>
        <dbReference type="Proteomes" id="UP001360560"/>
    </source>
</evidence>
<dbReference type="EMBL" id="BTFZ01000002">
    <property type="protein sequence ID" value="GMM33649.1"/>
    <property type="molecule type" value="Genomic_DNA"/>
</dbReference>
<evidence type="ECO:0000256" key="11">
    <source>
        <dbReference type="ARBA" id="ARBA00023160"/>
    </source>
</evidence>
<feature type="transmembrane region" description="Helical" evidence="13">
    <location>
        <begin position="20"/>
        <end position="44"/>
    </location>
</feature>
<feature type="binding site" evidence="12">
    <location>
        <position position="212"/>
    </location>
    <ligand>
        <name>substrate</name>
    </ligand>
</feature>
<keyword evidence="9 12" id="KW-0443">Lipid metabolism</keyword>
<dbReference type="AlphaFoldDB" id="A0AAV5QG51"/>
<dbReference type="Gene3D" id="3.40.50.720">
    <property type="entry name" value="NAD(P)-binding Rossmann-like Domain"/>
    <property type="match status" value="1"/>
</dbReference>
<evidence type="ECO:0000256" key="2">
    <source>
        <dbReference type="ARBA" id="ARBA00022516"/>
    </source>
</evidence>
<organism evidence="14 15">
    <name type="scientific">Saccharomycopsis crataegensis</name>
    <dbReference type="NCBI Taxonomy" id="43959"/>
    <lineage>
        <taxon>Eukaryota</taxon>
        <taxon>Fungi</taxon>
        <taxon>Dikarya</taxon>
        <taxon>Ascomycota</taxon>
        <taxon>Saccharomycotina</taxon>
        <taxon>Saccharomycetes</taxon>
        <taxon>Saccharomycopsidaceae</taxon>
        <taxon>Saccharomycopsis</taxon>
    </lineage>
</organism>
<dbReference type="RefSeq" id="XP_064850649.1">
    <property type="nucleotide sequence ID" value="XM_064994577.1"/>
</dbReference>
<dbReference type="PRINTS" id="PR00081">
    <property type="entry name" value="GDHRDH"/>
</dbReference>
<dbReference type="PIRSF" id="PIRSF000126">
    <property type="entry name" value="11-beta-HSD1"/>
    <property type="match status" value="1"/>
</dbReference>
<evidence type="ECO:0000256" key="3">
    <source>
        <dbReference type="ARBA" id="ARBA00022692"/>
    </source>
</evidence>
<keyword evidence="3 12" id="KW-0812">Transmembrane</keyword>
<keyword evidence="8 12" id="KW-0560">Oxidoreductase</keyword>
<evidence type="ECO:0000256" key="5">
    <source>
        <dbReference type="ARBA" id="ARBA00022832"/>
    </source>
</evidence>
<keyword evidence="15" id="KW-1185">Reference proteome</keyword>
<dbReference type="GO" id="GO:0030497">
    <property type="term" value="P:fatty acid elongation"/>
    <property type="evidence" value="ECO:0007669"/>
    <property type="project" value="UniProtKB-UniRule"/>
</dbReference>
<proteinExistence type="inferred from homology"/>
<accession>A0AAV5QG51</accession>
<feature type="active site" description="Proton acceptor" evidence="12">
    <location>
        <position position="225"/>
    </location>
</feature>
<evidence type="ECO:0000256" key="9">
    <source>
        <dbReference type="ARBA" id="ARBA00023098"/>
    </source>
</evidence>
<comment type="pathway">
    <text evidence="1">Lipid metabolism; fatty acid biosynthesis.</text>
</comment>
<gene>
    <name evidence="14" type="ORF">DASC09_009740</name>
</gene>
<dbReference type="GO" id="GO:0045703">
    <property type="term" value="F:ketoreductase activity"/>
    <property type="evidence" value="ECO:0007669"/>
    <property type="project" value="UniProtKB-UniRule"/>
</dbReference>
<dbReference type="EC" id="1.1.1.330" evidence="12"/>
<evidence type="ECO:0000256" key="13">
    <source>
        <dbReference type="SAM" id="Phobius"/>
    </source>
</evidence>
<keyword evidence="6 12" id="KW-0521">NADP</keyword>
<dbReference type="InterPro" id="IPR036291">
    <property type="entry name" value="NAD(P)-bd_dom_sf"/>
</dbReference>
<dbReference type="PANTHER" id="PTHR43086">
    <property type="entry name" value="VERY-LONG-CHAIN 3-OXOOACYL-COA REDUCTASE"/>
    <property type="match status" value="1"/>
</dbReference>
<evidence type="ECO:0000256" key="10">
    <source>
        <dbReference type="ARBA" id="ARBA00023136"/>
    </source>
</evidence>
<evidence type="ECO:0000256" key="1">
    <source>
        <dbReference type="ARBA" id="ARBA00005194"/>
    </source>
</evidence>
<dbReference type="CDD" id="cd05356">
    <property type="entry name" value="17beta-HSD1_like_SDR_c"/>
    <property type="match status" value="1"/>
</dbReference>
<keyword evidence="5 12" id="KW-0276">Fatty acid metabolism</keyword>
<dbReference type="GO" id="GO:0141040">
    <property type="term" value="F:very-long-chain 3-oxoacyl-CoA reductase activity"/>
    <property type="evidence" value="ECO:0007669"/>
    <property type="project" value="UniProtKB-EC"/>
</dbReference>
<evidence type="ECO:0000256" key="4">
    <source>
        <dbReference type="ARBA" id="ARBA00022824"/>
    </source>
</evidence>
<reference evidence="14 15" key="1">
    <citation type="journal article" date="2023" name="Elife">
        <title>Identification of key yeast species and microbe-microbe interactions impacting larval growth of Drosophila in the wild.</title>
        <authorList>
            <person name="Mure A."/>
            <person name="Sugiura Y."/>
            <person name="Maeda R."/>
            <person name="Honda K."/>
            <person name="Sakurai N."/>
            <person name="Takahashi Y."/>
            <person name="Watada M."/>
            <person name="Katoh T."/>
            <person name="Gotoh A."/>
            <person name="Gotoh Y."/>
            <person name="Taniguchi I."/>
            <person name="Nakamura K."/>
            <person name="Hayashi T."/>
            <person name="Katayama T."/>
            <person name="Uemura T."/>
            <person name="Hattori Y."/>
        </authorList>
    </citation>
    <scope>NUCLEOTIDE SEQUENCE [LARGE SCALE GENOMIC DNA]</scope>
    <source>
        <strain evidence="14 15">SC-9</strain>
    </source>
</reference>
<evidence type="ECO:0000256" key="6">
    <source>
        <dbReference type="ARBA" id="ARBA00022857"/>
    </source>
</evidence>
<evidence type="ECO:0000256" key="12">
    <source>
        <dbReference type="HAMAP-Rule" id="MF_03107"/>
    </source>
</evidence>
<dbReference type="InterPro" id="IPR027533">
    <property type="entry name" value="3_ketoreductase_fungal"/>
</dbReference>
<evidence type="ECO:0000256" key="8">
    <source>
        <dbReference type="ARBA" id="ARBA00023002"/>
    </source>
</evidence>